<reference evidence="2 3" key="1">
    <citation type="submission" date="2015-08" db="EMBL/GenBank/DDBJ databases">
        <title>Next Generation Sequencing and Analysis of the Genome of Puccinia sorghi L Schw, the Causal Agent of Maize Common Rust.</title>
        <authorList>
            <person name="Rochi L."/>
            <person name="Burguener G."/>
            <person name="Darino M."/>
            <person name="Turjanski A."/>
            <person name="Kreff E."/>
            <person name="Dieguez M.J."/>
            <person name="Sacco F."/>
        </authorList>
    </citation>
    <scope>NUCLEOTIDE SEQUENCE [LARGE SCALE GENOMIC DNA]</scope>
    <source>
        <strain evidence="2 3">RO10H11247</strain>
    </source>
</reference>
<evidence type="ECO:0000256" key="1">
    <source>
        <dbReference type="SAM" id="Phobius"/>
    </source>
</evidence>
<comment type="caution">
    <text evidence="2">The sequence shown here is derived from an EMBL/GenBank/DDBJ whole genome shotgun (WGS) entry which is preliminary data.</text>
</comment>
<feature type="transmembrane region" description="Helical" evidence="1">
    <location>
        <begin position="417"/>
        <end position="442"/>
    </location>
</feature>
<protein>
    <submittedName>
        <fullName evidence="2">Uncharacterized protein</fullName>
    </submittedName>
</protein>
<sequence length="827" mass="95525">MCGLVLRLIQCKNASFLFHLILGNRVSQWVHVFNPPDVTPLYPFVNTLDPVENTSDHFANTSYPVAKSFYHVKAICLPHIILKSDPVKLTLIYHNYPPKLLNPITSVKSCEIIPDHVLYDIQWKLVVKIVFQGVAKGGGGVLVSTPLYIPQLAIYILNLDHYRKSNLHWLSVACQDRCLVGKHDQVLMFVFLLIDMQHALAKLTSKLHLFAYVNVLEQKVGVTTEASWEFLHVNCRQLSKFCLQSQTKSRSKLLEKHQCAVAANKRVPPEREELQPEIPQCWLLATDIQTLYVKAKNKGNMYTLPSLWRMCSIFHHHGQCNQIISIFVDQYFFSLSQPSSTTRLNPVIRFNSIFDHRSTLFEFAIDSRIQHCCQLSNPVLLFTITLSHFPLFLVCFFSLCPLLFLSPHPDTSHFPSISGMIFFLFCLCCSWLFLIFFVFSLVLFHSQYLNSHCQQLTPMEQRAHSEEKTCLNLNSNNTLQSSAHSLINSDLTTCFLFLFLSLYSSYHLSYCLLTSFLIFFYPQSYCLPVPVKSIPVAFLNISFFFSSLSSCNKSQINPFFYTFPQDLFRLHVSKNYIVSGPIPWKCFFSTKSVETNINHGFPFLYPRLTRMHTELKKVFWQCTKGTKHLQEDMCCVAGGAGGNHVQLPVLEKRMHVNIRDKNFNFSIFHFMDYGFKFHFKFLCAMVTRHATRKFVIIKGFVSLDICFPQEIYFVTLSKITLSKFITSQDFIKLSQKLAHTFARKYLHPVPAPVSLKIPAQTHLIHYNARKKQPGTRGVFDPCMLILPLALATNVPRKHPWRKLDKYGPQCQHPGQRIQNFKFYFILF</sequence>
<dbReference type="VEuPathDB" id="FungiDB:VP01_3324g1"/>
<evidence type="ECO:0000313" key="3">
    <source>
        <dbReference type="Proteomes" id="UP000037035"/>
    </source>
</evidence>
<keyword evidence="3" id="KW-1185">Reference proteome</keyword>
<proteinExistence type="predicted"/>
<dbReference type="AlphaFoldDB" id="A0A0L6UX90"/>
<keyword evidence="1" id="KW-0472">Membrane</keyword>
<organism evidence="2 3">
    <name type="scientific">Puccinia sorghi</name>
    <dbReference type="NCBI Taxonomy" id="27349"/>
    <lineage>
        <taxon>Eukaryota</taxon>
        <taxon>Fungi</taxon>
        <taxon>Dikarya</taxon>
        <taxon>Basidiomycota</taxon>
        <taxon>Pucciniomycotina</taxon>
        <taxon>Pucciniomycetes</taxon>
        <taxon>Pucciniales</taxon>
        <taxon>Pucciniaceae</taxon>
        <taxon>Puccinia</taxon>
    </lineage>
</organism>
<accession>A0A0L6UX90</accession>
<name>A0A0L6UX90_9BASI</name>
<gene>
    <name evidence="2" type="ORF">VP01_3324g1</name>
</gene>
<feature type="transmembrane region" description="Helical" evidence="1">
    <location>
        <begin position="379"/>
        <end position="405"/>
    </location>
</feature>
<dbReference type="EMBL" id="LAVV01008307">
    <property type="protein sequence ID" value="KNZ53158.1"/>
    <property type="molecule type" value="Genomic_DNA"/>
</dbReference>
<keyword evidence="1" id="KW-0812">Transmembrane</keyword>
<evidence type="ECO:0000313" key="2">
    <source>
        <dbReference type="EMBL" id="KNZ53158.1"/>
    </source>
</evidence>
<feature type="transmembrane region" description="Helical" evidence="1">
    <location>
        <begin position="495"/>
        <end position="521"/>
    </location>
</feature>
<dbReference type="Proteomes" id="UP000037035">
    <property type="component" value="Unassembled WGS sequence"/>
</dbReference>
<keyword evidence="1" id="KW-1133">Transmembrane helix</keyword>